<dbReference type="SMART" id="SM00407">
    <property type="entry name" value="IGc1"/>
    <property type="match status" value="2"/>
</dbReference>
<keyword evidence="10" id="KW-0393">Immunoglobulin domain</keyword>
<evidence type="ECO:0000256" key="4">
    <source>
        <dbReference type="ARBA" id="ARBA00022525"/>
    </source>
</evidence>
<evidence type="ECO:0000256" key="5">
    <source>
        <dbReference type="ARBA" id="ARBA00022729"/>
    </source>
</evidence>
<comment type="subcellular location">
    <subcellularLocation>
        <location evidence="1">Cell membrane</location>
    </subcellularLocation>
    <subcellularLocation>
        <location evidence="2">Secreted</location>
    </subcellularLocation>
</comment>
<dbReference type="InterPro" id="IPR013106">
    <property type="entry name" value="Ig_V-set"/>
</dbReference>
<protein>
    <submittedName>
        <fullName evidence="15">(Atlantic silverside) hypothetical protein</fullName>
    </submittedName>
</protein>
<dbReference type="Proteomes" id="UP000677803">
    <property type="component" value="Unassembled WGS sequence"/>
</dbReference>
<dbReference type="SMART" id="SM00408">
    <property type="entry name" value="IGc2"/>
    <property type="match status" value="5"/>
</dbReference>
<feature type="non-terminal residue" evidence="15">
    <location>
        <position position="1"/>
    </location>
</feature>
<reference evidence="15" key="1">
    <citation type="submission" date="2021-05" db="EMBL/GenBank/DDBJ databases">
        <authorList>
            <person name="Tigano A."/>
        </authorList>
    </citation>
    <scope>NUCLEOTIDE SEQUENCE</scope>
</reference>
<accession>A0A8S4AUM0</accession>
<name>A0A8S4AUM0_9TELE</name>
<evidence type="ECO:0000256" key="1">
    <source>
        <dbReference type="ARBA" id="ARBA00004236"/>
    </source>
</evidence>
<feature type="domain" description="Ig-like" evidence="14">
    <location>
        <begin position="681"/>
        <end position="778"/>
    </location>
</feature>
<dbReference type="SUPFAM" id="SSF48726">
    <property type="entry name" value="Immunoglobulin"/>
    <property type="match status" value="15"/>
</dbReference>
<feature type="domain" description="Ig-like" evidence="14">
    <location>
        <begin position="203"/>
        <end position="284"/>
    </location>
</feature>
<dbReference type="InterPro" id="IPR003599">
    <property type="entry name" value="Ig_sub"/>
</dbReference>
<dbReference type="GO" id="GO:0002250">
    <property type="term" value="P:adaptive immune response"/>
    <property type="evidence" value="ECO:0007669"/>
    <property type="project" value="UniProtKB-KW"/>
</dbReference>
<dbReference type="FunFam" id="2.60.40.10:FF:001594">
    <property type="entry name" value="Immunoglobulin heavy variable 9-4"/>
    <property type="match status" value="1"/>
</dbReference>
<dbReference type="CDD" id="cd00099">
    <property type="entry name" value="IgV"/>
    <property type="match status" value="1"/>
</dbReference>
<feature type="domain" description="Ig-like" evidence="14">
    <location>
        <begin position="1356"/>
        <end position="1433"/>
    </location>
</feature>
<sequence length="1596" mass="177590">VRCEQLTQPDSVTVQPGQSLTINCQVSYSLSYWTAWIRQPAGKGLEWIGMKYTGSSYYKDSLKNKFSISLDTSSNTVTLNGQNMQPGDSAVYYCARYPQWIDGQTLTESEPVVKRPGESHKLTCTYSGFSSHWWNAWIRQATGKGLEFVATISDTSGSIYYSESVKGRFTISRDNSRKQVYLQMNSVEGQTLTQSAAVVKRPGESHSLTCTASGFSLSSYWMHWVRQAPGKGLEWIAADSGGSKYYSQSVQGRFTVSRDNGKQQLYLQMNSVRCEQLTQPASVTVQPGQSLTINCQVSYSLSYWTAWIRQPAGKGLEWMSRDSSVKDSLKNKFSVSLDSSSSTVTLSGRNMQPEDSAGQSLTSSEPVVRRPGESVTLSCKVQGLSLAWLHWIRQKPGKGLEWIGRIDDGTGTIFAQSLQGQFTITKDTSQNVLYLMVKSLRQDDSAVYYCARESQCSVVSDRTGVDGQTLTQSEPVVKNAGGSHTLTCTVSDLLFSHSWMNWVRQAPGKGLEWVSTITTDGSRQYYSQSVQGRFIISRENSREQLYLQMNSINGQSLTESGPAVKRPGESHKLSCTGSGFTFSSYRLAWIRQAPGKGLEWIAYISTSSNPIYYSQSVQGRFTISRDDSNSKVYLQMNSLITEDTALYYCARRDTEVYLVFGFIGVDGQTLTESEPVVKSPGSSHTLTCTASGFSFSSSWMAWVRQAPGKGLEWLATIEYDSDRIYYSQSVQGRFTISRDNSKQQLYLQMNSLKTEDSAVYYCARHHRQNVQPEDTAVYFCARRPTVTKTTNIPEQNPSYRNRVDGQTLTQSDPVVKNPGESHRLTCTTSGLSFSSYWMGWVRQAPGKGLEWVATEALSSGQYYAQSVQGRFTVSRDNGREQLFLQMNSLKPEDSAGGQQNSHQFSFSINHVLCSSDSAAGSCILIDLIQPESKLVQPGQTLTITCRVSGYSLTDSRYGTAWIRQREGRAMEWIFTMWSGGSLAQNNALKNKFSGSRDTSAGTVTITGQNVQPEDTAVYYCARVLSEIKLDQSASEVKRPGETVKMSCVISGFDMTSYYLHWIRQRPGRALEWIGWMNMGSNSASYASSFQSRFHMTENVPSSTQYLEIRSLTAEDSAVYFCARMSTSVELQHCDAFDYWGSGTEVTVSSETTSAPTLFPLIQCDSGSGNEITLGCLAHDFFPKSATFTWTDASGNSVSSQQYISALSNSNNKFTGVSVISVSKSDSMFYNCSVTQPDGNKIVKEIFNNIPPKIELLSEQSEDRQVLVCSLEFIHEESSVSWKKNDVQETGSFTYGPVKHKNSYSAVSVLKISKTDWDAQNVYACEVTYKGKTYTQKTSKAPFTLDLSPPSPKEIFNNRLAELKCIVTGQDNILSETDIIWKLDGKTVTESIAVEGKNPKTSTLIRNVTDWNSVKKVSCSAVRQHTIPVTRELTVHTGNVEPTVTVHTPRAEDIGPKDTDVVTLVCLVSSPVLQDYYIAWSEDNGETIGNYYGFTFAPQKTETGYAVTSVYNTTKKRWNQKIIFKCNVWIAGRNEGMEPVGVSKANESAQVLVLDSADNATEEDDFTSLWFTTSTFIFLFIFSLFYNMIFSLVQVNN</sequence>
<feature type="domain" description="Ig-like" evidence="14">
    <location>
        <begin position="1251"/>
        <end position="1343"/>
    </location>
</feature>
<keyword evidence="5" id="KW-0732">Signal</keyword>
<dbReference type="InterPro" id="IPR013783">
    <property type="entry name" value="Ig-like_fold"/>
</dbReference>
<feature type="domain" description="Ig-like" evidence="14">
    <location>
        <begin position="1012"/>
        <end position="1131"/>
    </location>
</feature>
<dbReference type="InterPro" id="IPR007110">
    <property type="entry name" value="Ig-like_dom"/>
</dbReference>
<feature type="transmembrane region" description="Helical" evidence="13">
    <location>
        <begin position="1568"/>
        <end position="1592"/>
    </location>
</feature>
<dbReference type="GO" id="GO:0019814">
    <property type="term" value="C:immunoglobulin complex"/>
    <property type="evidence" value="ECO:0007669"/>
    <property type="project" value="UniProtKB-KW"/>
</dbReference>
<dbReference type="SMART" id="SM00409">
    <property type="entry name" value="IG"/>
    <property type="match status" value="10"/>
</dbReference>
<dbReference type="InterPro" id="IPR003598">
    <property type="entry name" value="Ig_sub2"/>
</dbReference>
<keyword evidence="9" id="KW-1015">Disulfide bond</keyword>
<dbReference type="Pfam" id="PF07654">
    <property type="entry name" value="C1-set"/>
    <property type="match status" value="3"/>
</dbReference>
<evidence type="ECO:0000256" key="2">
    <source>
        <dbReference type="ARBA" id="ARBA00004613"/>
    </source>
</evidence>
<evidence type="ECO:0000256" key="6">
    <source>
        <dbReference type="ARBA" id="ARBA00022859"/>
    </source>
</evidence>
<dbReference type="FunFam" id="2.60.40.10:FF:001072">
    <property type="entry name" value="Immunoglobulin heavy variable V1-24"/>
    <property type="match status" value="1"/>
</dbReference>
<keyword evidence="16" id="KW-1185">Reference proteome</keyword>
<organism evidence="15 16">
    <name type="scientific">Menidia menidia</name>
    <name type="common">Atlantic silverside</name>
    <dbReference type="NCBI Taxonomy" id="238744"/>
    <lineage>
        <taxon>Eukaryota</taxon>
        <taxon>Metazoa</taxon>
        <taxon>Chordata</taxon>
        <taxon>Craniata</taxon>
        <taxon>Vertebrata</taxon>
        <taxon>Euteleostomi</taxon>
        <taxon>Actinopterygii</taxon>
        <taxon>Neopterygii</taxon>
        <taxon>Teleostei</taxon>
        <taxon>Neoteleostei</taxon>
        <taxon>Acanthomorphata</taxon>
        <taxon>Ovalentaria</taxon>
        <taxon>Atherinomorphae</taxon>
        <taxon>Atheriniformes</taxon>
        <taxon>Atherinopsidae</taxon>
        <taxon>Menidiinae</taxon>
        <taxon>Menidia</taxon>
    </lineage>
</organism>
<feature type="domain" description="Ig-like" evidence="14">
    <location>
        <begin position="353"/>
        <end position="471"/>
    </location>
</feature>
<proteinExistence type="predicted"/>
<keyword evidence="8 13" id="KW-0472">Membrane</keyword>
<evidence type="ECO:0000256" key="9">
    <source>
        <dbReference type="ARBA" id="ARBA00023157"/>
    </source>
</evidence>
<evidence type="ECO:0000256" key="11">
    <source>
        <dbReference type="ARBA" id="ARBA00043265"/>
    </source>
</evidence>
<gene>
    <name evidence="15" type="ORF">MMEN_LOCUS8695</name>
</gene>
<feature type="domain" description="Ig-like" evidence="14">
    <location>
        <begin position="784"/>
        <end position="942"/>
    </location>
</feature>
<dbReference type="GO" id="GO:0005886">
    <property type="term" value="C:plasma membrane"/>
    <property type="evidence" value="ECO:0007669"/>
    <property type="project" value="UniProtKB-SubCell"/>
</dbReference>
<dbReference type="PANTHER" id="PTHR23266">
    <property type="entry name" value="IMMUNOGLOBULIN HEAVY CHAIN"/>
    <property type="match status" value="1"/>
</dbReference>
<keyword evidence="11" id="KW-1280">Immunoglobulin</keyword>
<evidence type="ECO:0000259" key="14">
    <source>
        <dbReference type="PROSITE" id="PS50835"/>
    </source>
</evidence>
<dbReference type="FunFam" id="2.60.40.10:FF:003074">
    <property type="entry name" value="Immunoglobulin heavy variable 11-1"/>
    <property type="match status" value="3"/>
</dbReference>
<feature type="domain" description="Ig-like" evidence="14">
    <location>
        <begin position="1441"/>
        <end position="1542"/>
    </location>
</feature>
<keyword evidence="7" id="KW-1064">Adaptive immunity</keyword>
<feature type="domain" description="Ig-like" evidence="14">
    <location>
        <begin position="1"/>
        <end position="94"/>
    </location>
</feature>
<evidence type="ECO:0000256" key="10">
    <source>
        <dbReference type="ARBA" id="ARBA00023319"/>
    </source>
</evidence>
<dbReference type="GO" id="GO:0005576">
    <property type="term" value="C:extracellular region"/>
    <property type="evidence" value="ECO:0007669"/>
    <property type="project" value="UniProtKB-SubCell"/>
</dbReference>
<evidence type="ECO:0000256" key="7">
    <source>
        <dbReference type="ARBA" id="ARBA00023130"/>
    </source>
</evidence>
<dbReference type="InterPro" id="IPR036179">
    <property type="entry name" value="Ig-like_dom_sf"/>
</dbReference>
<dbReference type="CDD" id="cd00098">
    <property type="entry name" value="IgC1"/>
    <property type="match status" value="1"/>
</dbReference>
<keyword evidence="13" id="KW-1133">Transmembrane helix</keyword>
<feature type="domain" description="Ig-like" evidence="14">
    <location>
        <begin position="1155"/>
        <end position="1247"/>
    </location>
</feature>
<evidence type="ECO:0000256" key="13">
    <source>
        <dbReference type="SAM" id="Phobius"/>
    </source>
</evidence>
<dbReference type="SMART" id="SM00406">
    <property type="entry name" value="IGv"/>
    <property type="match status" value="11"/>
</dbReference>
<feature type="non-terminal residue" evidence="15">
    <location>
        <position position="1596"/>
    </location>
</feature>
<dbReference type="EMBL" id="CAJRST010008890">
    <property type="protein sequence ID" value="CAG5897653.1"/>
    <property type="molecule type" value="Genomic_DNA"/>
</dbReference>
<keyword evidence="3" id="KW-1003">Cell membrane</keyword>
<evidence type="ECO:0000256" key="3">
    <source>
        <dbReference type="ARBA" id="ARBA00022475"/>
    </source>
</evidence>
<evidence type="ECO:0000313" key="16">
    <source>
        <dbReference type="Proteomes" id="UP000677803"/>
    </source>
</evidence>
<dbReference type="FunFam" id="2.60.40.10:FF:001648">
    <property type="entry name" value="Immunoglobulin heavy variable 4-3"/>
    <property type="match status" value="1"/>
</dbReference>
<evidence type="ECO:0000313" key="15">
    <source>
        <dbReference type="EMBL" id="CAG5897653.1"/>
    </source>
</evidence>
<dbReference type="InterPro" id="IPR003597">
    <property type="entry name" value="Ig_C1-set"/>
</dbReference>
<dbReference type="OrthoDB" id="9945861at2759"/>
<comment type="caution">
    <text evidence="15">The sequence shown here is derived from an EMBL/GenBank/DDBJ whole genome shotgun (WGS) entry which is preliminary data.</text>
</comment>
<evidence type="ECO:0000256" key="12">
    <source>
        <dbReference type="SAM" id="MobiDB-lite"/>
    </source>
</evidence>
<keyword evidence="6" id="KW-0391">Immunity</keyword>
<evidence type="ECO:0000256" key="8">
    <source>
        <dbReference type="ARBA" id="ARBA00023136"/>
    </source>
</evidence>
<dbReference type="Gene3D" id="2.60.40.10">
    <property type="entry name" value="Immunoglobulins"/>
    <property type="match status" value="15"/>
</dbReference>
<keyword evidence="4" id="KW-0964">Secreted</keyword>
<dbReference type="InterPro" id="IPR050199">
    <property type="entry name" value="IgHV"/>
</dbReference>
<feature type="region of interest" description="Disordered" evidence="12">
    <location>
        <begin position="340"/>
        <end position="369"/>
    </location>
</feature>
<dbReference type="Pfam" id="PF07686">
    <property type="entry name" value="V-set"/>
    <property type="match status" value="8"/>
</dbReference>
<feature type="domain" description="Ig-like" evidence="14">
    <location>
        <begin position="568"/>
        <end position="649"/>
    </location>
</feature>
<dbReference type="PROSITE" id="PS50835">
    <property type="entry name" value="IG_LIKE"/>
    <property type="match status" value="11"/>
</dbReference>
<keyword evidence="13" id="KW-0812">Transmembrane</keyword>